<dbReference type="STRING" id="1147123.SAMN05443428_10110"/>
<comment type="cofactor">
    <cofactor evidence="7 8">
        <name>Mg(2+)</name>
        <dbReference type="ChEBI" id="CHEBI:18420"/>
    </cofactor>
    <text evidence="7 8">Binds 1 Mg(2+) ion per subunit.</text>
</comment>
<evidence type="ECO:0000256" key="8">
    <source>
        <dbReference type="RuleBase" id="RU366006"/>
    </source>
</evidence>
<evidence type="ECO:0000313" key="11">
    <source>
        <dbReference type="Proteomes" id="UP000190105"/>
    </source>
</evidence>
<keyword evidence="11" id="KW-1185">Reference proteome</keyword>
<dbReference type="FunFam" id="3.30.390.10:FF:000009">
    <property type="entry name" value="Hydrophobic dipeptide epimerase"/>
    <property type="match status" value="1"/>
</dbReference>
<dbReference type="Proteomes" id="UP000190105">
    <property type="component" value="Unassembled WGS sequence"/>
</dbReference>
<feature type="binding site" evidence="6">
    <location>
        <position position="295"/>
    </location>
    <ligand>
        <name>substrate</name>
    </ligand>
</feature>
<dbReference type="InterPro" id="IPR029017">
    <property type="entry name" value="Enolase-like_N"/>
</dbReference>
<keyword evidence="4 8" id="KW-0413">Isomerase</keyword>
<proteinExistence type="inferred from homology"/>
<feature type="binding site" evidence="7">
    <location>
        <position position="243"/>
    </location>
    <ligand>
        <name>Mg(2+)</name>
        <dbReference type="ChEBI" id="CHEBI:18420"/>
    </ligand>
</feature>
<dbReference type="RefSeq" id="WP_078695302.1">
    <property type="nucleotide sequence ID" value="NZ_FUYH01000001.1"/>
</dbReference>
<keyword evidence="3 7" id="KW-0460">Magnesium</keyword>
<evidence type="ECO:0000256" key="4">
    <source>
        <dbReference type="ARBA" id="ARBA00023235"/>
    </source>
</evidence>
<dbReference type="Pfam" id="PF02746">
    <property type="entry name" value="MR_MLE_N"/>
    <property type="match status" value="1"/>
</dbReference>
<evidence type="ECO:0000313" key="10">
    <source>
        <dbReference type="EMBL" id="SKA75391.1"/>
    </source>
</evidence>
<sequence>MKIQDYKIYQADIPLKRPFKTALRTLKVLSTIIVEIITDTGEIGFGEASPTAVITGDTLGSIKESIENFIFPSIKGMDIDDFENILLKINKCMIKNYSPKAAVDIAVHDLFCQKYKMPLYRYFGGAKKEIETDITVSIGDEEKMAIEALEYVNKGYRILKIKVGIDSSLDIKRIQAIRDAVGYDIKIRLDANQGWKPKEAVRVIRKMEDMGLDIELVEQPVVYYDFEGLKYVTDNVDIPIMADESLFSPYDALKLLNMRACDILNVKLMKSGGLYNAQNILSIAQSCGVECMIGSMMESKVGITAASSLSAGKNIVTRSDLDASTLLSEDIAVGGVIIDGRNIKMSEDFGLGIKKVKNNLSLYE</sequence>
<dbReference type="InterPro" id="IPR029065">
    <property type="entry name" value="Enolase_C-like"/>
</dbReference>
<dbReference type="SMART" id="SM00922">
    <property type="entry name" value="MR_MLE"/>
    <property type="match status" value="1"/>
</dbReference>
<dbReference type="SUPFAM" id="SSF51604">
    <property type="entry name" value="Enolase C-terminal domain-like"/>
    <property type="match status" value="1"/>
</dbReference>
<dbReference type="GO" id="GO:0016855">
    <property type="term" value="F:racemase and epimerase activity, acting on amino acids and derivatives"/>
    <property type="evidence" value="ECO:0007669"/>
    <property type="project" value="UniProtKB-UniRule"/>
</dbReference>
<gene>
    <name evidence="10" type="ORF">SAMN05443428_10110</name>
</gene>
<feature type="binding site" evidence="7">
    <location>
        <position position="218"/>
    </location>
    <ligand>
        <name>Mg(2+)</name>
        <dbReference type="ChEBI" id="CHEBI:18420"/>
    </ligand>
</feature>
<dbReference type="PANTHER" id="PTHR48073:SF2">
    <property type="entry name" value="O-SUCCINYLBENZOATE SYNTHASE"/>
    <property type="match status" value="1"/>
</dbReference>
<feature type="domain" description="Mandelate racemase/muconate lactonizing enzyme C-terminal" evidence="9">
    <location>
        <begin position="141"/>
        <end position="239"/>
    </location>
</feature>
<dbReference type="SUPFAM" id="SSF54826">
    <property type="entry name" value="Enolase N-terminal domain-like"/>
    <property type="match status" value="1"/>
</dbReference>
<feature type="binding site" evidence="6">
    <location>
        <position position="160"/>
    </location>
    <ligand>
        <name>substrate</name>
    </ligand>
</feature>
<name>A0A1T4WFG1_9CLOT</name>
<organism evidence="10 11">
    <name type="scientific">Caloramator quimbayensis</name>
    <dbReference type="NCBI Taxonomy" id="1147123"/>
    <lineage>
        <taxon>Bacteria</taxon>
        <taxon>Bacillati</taxon>
        <taxon>Bacillota</taxon>
        <taxon>Clostridia</taxon>
        <taxon>Eubacteriales</taxon>
        <taxon>Clostridiaceae</taxon>
        <taxon>Caloramator</taxon>
    </lineage>
</organism>
<evidence type="ECO:0000256" key="3">
    <source>
        <dbReference type="ARBA" id="ARBA00022842"/>
    </source>
</evidence>
<dbReference type="InterPro" id="IPR036849">
    <property type="entry name" value="Enolase-like_C_sf"/>
</dbReference>
<accession>A0A1T4WFG1</accession>
<dbReference type="SFLD" id="SFLDF00009">
    <property type="entry name" value="o-succinylbenzoate_synthase"/>
    <property type="match status" value="1"/>
</dbReference>
<feature type="binding site" evidence="7">
    <location>
        <position position="190"/>
    </location>
    <ligand>
        <name>Mg(2+)</name>
        <dbReference type="ChEBI" id="CHEBI:18420"/>
    </ligand>
</feature>
<dbReference type="SFLD" id="SFLDS00001">
    <property type="entry name" value="Enolase"/>
    <property type="match status" value="1"/>
</dbReference>
<dbReference type="AlphaFoldDB" id="A0A1T4WFG1"/>
<dbReference type="Gene3D" id="3.20.20.120">
    <property type="entry name" value="Enolase-like C-terminal domain"/>
    <property type="match status" value="1"/>
</dbReference>
<dbReference type="InterPro" id="IPR013341">
    <property type="entry name" value="Mandelate_racemase_N_dom"/>
</dbReference>
<dbReference type="InterPro" id="IPR013342">
    <property type="entry name" value="Mandelate_racemase_C"/>
</dbReference>
<dbReference type="OrthoDB" id="9775391at2"/>
<comment type="similarity">
    <text evidence="1 8">Belongs to the mandelate racemase/muconate lactonizing enzyme family.</text>
</comment>
<protein>
    <recommendedName>
        <fullName evidence="8">Dipeptide epimerase</fullName>
        <ecNumber evidence="8">5.1.1.-</ecNumber>
    </recommendedName>
</protein>
<feature type="binding site" evidence="6">
    <location>
        <position position="320"/>
    </location>
    <ligand>
        <name>substrate</name>
    </ligand>
</feature>
<feature type="active site" description="Proton acceptor; specific for (S)-substrate epimerization" evidence="5">
    <location>
        <position position="267"/>
    </location>
</feature>
<keyword evidence="2 7" id="KW-0479">Metal-binding</keyword>
<evidence type="ECO:0000256" key="5">
    <source>
        <dbReference type="PIRSR" id="PIRSR634603-1"/>
    </source>
</evidence>
<evidence type="ECO:0000259" key="9">
    <source>
        <dbReference type="SMART" id="SM00922"/>
    </source>
</evidence>
<evidence type="ECO:0000256" key="2">
    <source>
        <dbReference type="ARBA" id="ARBA00022723"/>
    </source>
</evidence>
<evidence type="ECO:0000256" key="6">
    <source>
        <dbReference type="PIRSR" id="PIRSR634603-2"/>
    </source>
</evidence>
<feature type="binding site" evidence="6">
    <location>
        <position position="297"/>
    </location>
    <ligand>
        <name>substrate</name>
    </ligand>
</feature>
<feature type="binding site" evidence="6">
    <location>
        <position position="135"/>
    </location>
    <ligand>
        <name>substrate</name>
    </ligand>
</feature>
<dbReference type="PANTHER" id="PTHR48073">
    <property type="entry name" value="O-SUCCINYLBENZOATE SYNTHASE-RELATED"/>
    <property type="match status" value="1"/>
</dbReference>
<dbReference type="InterPro" id="IPR034603">
    <property type="entry name" value="Dipeptide_epimerase"/>
</dbReference>
<dbReference type="GO" id="GO:0006518">
    <property type="term" value="P:peptide metabolic process"/>
    <property type="evidence" value="ECO:0007669"/>
    <property type="project" value="UniProtKB-ARBA"/>
</dbReference>
<dbReference type="Gene3D" id="3.30.390.10">
    <property type="entry name" value="Enolase-like, N-terminal domain"/>
    <property type="match status" value="1"/>
</dbReference>
<feature type="binding site" evidence="6">
    <location>
        <position position="322"/>
    </location>
    <ligand>
        <name>substrate</name>
    </ligand>
</feature>
<feature type="binding site" evidence="6">
    <location>
        <position position="24"/>
    </location>
    <ligand>
        <name>substrate</name>
    </ligand>
</feature>
<dbReference type="EMBL" id="FUYH01000001">
    <property type="protein sequence ID" value="SKA75391.1"/>
    <property type="molecule type" value="Genomic_DNA"/>
</dbReference>
<evidence type="ECO:0000256" key="7">
    <source>
        <dbReference type="PIRSR" id="PIRSR634603-3"/>
    </source>
</evidence>
<dbReference type="GO" id="GO:0000287">
    <property type="term" value="F:magnesium ion binding"/>
    <property type="evidence" value="ECO:0007669"/>
    <property type="project" value="UniProtKB-ARBA"/>
</dbReference>
<reference evidence="11" key="1">
    <citation type="submission" date="2017-02" db="EMBL/GenBank/DDBJ databases">
        <authorList>
            <person name="Varghese N."/>
            <person name="Submissions S."/>
        </authorList>
    </citation>
    <scope>NUCLEOTIDE SEQUENCE [LARGE SCALE GENOMIC DNA]</scope>
    <source>
        <strain evidence="11">USBA 833</strain>
    </source>
</reference>
<evidence type="ECO:0000256" key="1">
    <source>
        <dbReference type="ARBA" id="ARBA00008031"/>
    </source>
</evidence>
<dbReference type="Pfam" id="PF13378">
    <property type="entry name" value="MR_MLE_C"/>
    <property type="match status" value="1"/>
</dbReference>
<dbReference type="SFLD" id="SFLDG00180">
    <property type="entry name" value="muconate_cycloisomerase"/>
    <property type="match status" value="1"/>
</dbReference>
<feature type="active site" description="Proton acceptor; specific for (R)-substrate epimerization" evidence="5">
    <location>
        <position position="162"/>
    </location>
</feature>
<dbReference type="EC" id="5.1.1.-" evidence="8"/>
<dbReference type="CDD" id="cd03319">
    <property type="entry name" value="L-Ala-DL-Glu_epimerase"/>
    <property type="match status" value="1"/>
</dbReference>